<evidence type="ECO:0000259" key="15">
    <source>
        <dbReference type="Pfam" id="PF02687"/>
    </source>
</evidence>
<dbReference type="GO" id="GO:0005886">
    <property type="term" value="C:plasma membrane"/>
    <property type="evidence" value="ECO:0007669"/>
    <property type="project" value="UniProtKB-SubCell"/>
</dbReference>
<accession>A0A7V7KWF6</accession>
<reference evidence="17 18" key="1">
    <citation type="submission" date="2018-07" db="EMBL/GenBank/DDBJ databases">
        <title>Pseudomonas laoshanensis sp. nov., isolated from soil.</title>
        <authorList>
            <person name="Sun J."/>
            <person name="Yu L."/>
            <person name="Wang M."/>
            <person name="Zhang C."/>
        </authorList>
    </citation>
    <scope>NUCLEOTIDE SEQUENCE [LARGE SCALE GENOMIC DNA]</scope>
    <source>
        <strain evidence="17 18">Y22</strain>
    </source>
</reference>
<gene>
    <name evidence="17" type="ORF">DT594_11345</name>
</gene>
<keyword evidence="8 14" id="KW-0812">Transmembrane</keyword>
<sequence>MAEDKRKAPGKALGKTADKAAGKTVKRPQKAPAKGAARSERSWRHPLRSWAGSHRASARQAVDRVRHHPLSSAMTILVMTIVLALPMGLAVLIGQVERLGVDWQRAAQLSVYLQDSVSSEAAEQLLGDIQALEGVAEATLLDKALALEEFQQHSGMGEALQQLSYNPLPSVIVVTPASIDGGAAALEPVRDQLAALPGVELVQIDLLWIERLTSILAMLERFTGGLAVLLVLALLLVMTNTIRLAIESRRNEILVIKLVGGTDAFVRRPFLYIGVLYGLLAGLLAWLLLGLGMLWLNGTVREVAALYQSDFELAGMPVVDGLSLVAGAMLLGLVGAWLAVGRHIRDIQPQ</sequence>
<keyword evidence="10 12" id="KW-0472">Membrane</keyword>
<dbReference type="InterPro" id="IPR040690">
    <property type="entry name" value="FtsX_ECD"/>
</dbReference>
<protein>
    <recommendedName>
        <fullName evidence="4 12">Cell division protein FtsX</fullName>
    </recommendedName>
</protein>
<comment type="similarity">
    <text evidence="2 12">Belongs to the ABC-4 integral membrane protein family. FtsX subfamily.</text>
</comment>
<feature type="transmembrane region" description="Helical" evidence="14">
    <location>
        <begin position="73"/>
        <end position="93"/>
    </location>
</feature>
<dbReference type="GO" id="GO:0051301">
    <property type="term" value="P:cell division"/>
    <property type="evidence" value="ECO:0007669"/>
    <property type="project" value="UniProtKB-KW"/>
</dbReference>
<evidence type="ECO:0000256" key="1">
    <source>
        <dbReference type="ARBA" id="ARBA00004429"/>
    </source>
</evidence>
<feature type="domain" description="FtsX extracellular" evidence="16">
    <location>
        <begin position="108"/>
        <end position="202"/>
    </location>
</feature>
<feature type="transmembrane region" description="Helical" evidence="14">
    <location>
        <begin position="222"/>
        <end position="242"/>
    </location>
</feature>
<dbReference type="Proteomes" id="UP000463138">
    <property type="component" value="Unassembled WGS sequence"/>
</dbReference>
<dbReference type="PANTHER" id="PTHR47755:SF1">
    <property type="entry name" value="CELL DIVISION PROTEIN FTSX"/>
    <property type="match status" value="1"/>
</dbReference>
<evidence type="ECO:0000256" key="8">
    <source>
        <dbReference type="ARBA" id="ARBA00022692"/>
    </source>
</evidence>
<evidence type="ECO:0000256" key="14">
    <source>
        <dbReference type="SAM" id="Phobius"/>
    </source>
</evidence>
<evidence type="ECO:0000256" key="2">
    <source>
        <dbReference type="ARBA" id="ARBA00007379"/>
    </source>
</evidence>
<keyword evidence="5 12" id="KW-1003">Cell membrane</keyword>
<feature type="transmembrane region" description="Helical" evidence="14">
    <location>
        <begin position="316"/>
        <end position="340"/>
    </location>
</feature>
<evidence type="ECO:0000256" key="11">
    <source>
        <dbReference type="ARBA" id="ARBA00023306"/>
    </source>
</evidence>
<name>A0A7V7KWF6_9GAMM</name>
<dbReference type="Pfam" id="PF02687">
    <property type="entry name" value="FtsX"/>
    <property type="match status" value="1"/>
</dbReference>
<keyword evidence="18" id="KW-1185">Reference proteome</keyword>
<evidence type="ECO:0000256" key="13">
    <source>
        <dbReference type="SAM" id="MobiDB-lite"/>
    </source>
</evidence>
<comment type="subunit">
    <text evidence="3">Forms a membrane-associated complex with FtsE.</text>
</comment>
<dbReference type="InterPro" id="IPR004513">
    <property type="entry name" value="FtsX"/>
</dbReference>
<comment type="caution">
    <text evidence="17">The sequence shown here is derived from an EMBL/GenBank/DDBJ whole genome shotgun (WGS) entry which is preliminary data.</text>
</comment>
<dbReference type="OrthoDB" id="9813411at2"/>
<evidence type="ECO:0000256" key="12">
    <source>
        <dbReference type="PIRNR" id="PIRNR003097"/>
    </source>
</evidence>
<dbReference type="EMBL" id="QOVF01000003">
    <property type="protein sequence ID" value="KAA0693913.1"/>
    <property type="molecule type" value="Genomic_DNA"/>
</dbReference>
<feature type="domain" description="ABC3 transporter permease C-terminal" evidence="15">
    <location>
        <begin position="226"/>
        <end position="341"/>
    </location>
</feature>
<evidence type="ECO:0000256" key="9">
    <source>
        <dbReference type="ARBA" id="ARBA00022989"/>
    </source>
</evidence>
<dbReference type="PIRSF" id="PIRSF003097">
    <property type="entry name" value="FtsX"/>
    <property type="match status" value="1"/>
</dbReference>
<keyword evidence="11 12" id="KW-0131">Cell cycle</keyword>
<dbReference type="Gene3D" id="3.30.70.3040">
    <property type="match status" value="1"/>
</dbReference>
<evidence type="ECO:0000256" key="4">
    <source>
        <dbReference type="ARBA" id="ARBA00021907"/>
    </source>
</evidence>
<dbReference type="AlphaFoldDB" id="A0A7V7KWF6"/>
<evidence type="ECO:0000256" key="6">
    <source>
        <dbReference type="ARBA" id="ARBA00022519"/>
    </source>
</evidence>
<dbReference type="InterPro" id="IPR003838">
    <property type="entry name" value="ABC3_permease_C"/>
</dbReference>
<keyword evidence="7 12" id="KW-0132">Cell division</keyword>
<organism evidence="17 18">
    <name type="scientific">Halopseudomonas laoshanensis</name>
    <dbReference type="NCBI Taxonomy" id="2268758"/>
    <lineage>
        <taxon>Bacteria</taxon>
        <taxon>Pseudomonadati</taxon>
        <taxon>Pseudomonadota</taxon>
        <taxon>Gammaproteobacteria</taxon>
        <taxon>Pseudomonadales</taxon>
        <taxon>Pseudomonadaceae</taxon>
        <taxon>Halopseudomonas</taxon>
    </lineage>
</organism>
<dbReference type="PANTHER" id="PTHR47755">
    <property type="entry name" value="CELL DIVISION PROTEIN FTSX"/>
    <property type="match status" value="1"/>
</dbReference>
<dbReference type="Pfam" id="PF18075">
    <property type="entry name" value="FtsX_ECD"/>
    <property type="match status" value="1"/>
</dbReference>
<dbReference type="InterPro" id="IPR047590">
    <property type="entry name" value="FtsX_proteobact-type"/>
</dbReference>
<keyword evidence="6 12" id="KW-0997">Cell inner membrane</keyword>
<evidence type="ECO:0000256" key="3">
    <source>
        <dbReference type="ARBA" id="ARBA00011160"/>
    </source>
</evidence>
<dbReference type="GO" id="GO:0032153">
    <property type="term" value="C:cell division site"/>
    <property type="evidence" value="ECO:0007669"/>
    <property type="project" value="TreeGrafter"/>
</dbReference>
<dbReference type="NCBIfam" id="TIGR00439">
    <property type="entry name" value="FtsX_Gneg"/>
    <property type="match status" value="1"/>
</dbReference>
<keyword evidence="9 14" id="KW-1133">Transmembrane helix</keyword>
<comment type="subcellular location">
    <subcellularLocation>
        <location evidence="1">Cell inner membrane</location>
        <topology evidence="1">Multi-pass membrane protein</topology>
    </subcellularLocation>
</comment>
<feature type="transmembrane region" description="Helical" evidence="14">
    <location>
        <begin position="270"/>
        <end position="296"/>
    </location>
</feature>
<evidence type="ECO:0000313" key="18">
    <source>
        <dbReference type="Proteomes" id="UP000463138"/>
    </source>
</evidence>
<evidence type="ECO:0000256" key="7">
    <source>
        <dbReference type="ARBA" id="ARBA00022618"/>
    </source>
</evidence>
<evidence type="ECO:0000256" key="10">
    <source>
        <dbReference type="ARBA" id="ARBA00023136"/>
    </source>
</evidence>
<evidence type="ECO:0000313" key="17">
    <source>
        <dbReference type="EMBL" id="KAA0693913.1"/>
    </source>
</evidence>
<evidence type="ECO:0000256" key="5">
    <source>
        <dbReference type="ARBA" id="ARBA00022475"/>
    </source>
</evidence>
<feature type="region of interest" description="Disordered" evidence="13">
    <location>
        <begin position="1"/>
        <end position="56"/>
    </location>
</feature>
<comment type="function">
    <text evidence="12">Part of the ABC transporter FtsEX involved in cellular division.</text>
</comment>
<dbReference type="RefSeq" id="WP_149332777.1">
    <property type="nucleotide sequence ID" value="NZ_QOVF01000003.1"/>
</dbReference>
<evidence type="ECO:0000259" key="16">
    <source>
        <dbReference type="Pfam" id="PF18075"/>
    </source>
</evidence>
<proteinExistence type="inferred from homology"/>